<comment type="pathway">
    <text evidence="15">Cell wall biogenesis; peptidoglycan biosynthesis.</text>
</comment>
<keyword evidence="6 15" id="KW-0963">Cytoplasm</keyword>
<dbReference type="GO" id="GO:0009252">
    <property type="term" value="P:peptidoglycan biosynthetic process"/>
    <property type="evidence" value="ECO:0007669"/>
    <property type="project" value="UniProtKB-UniRule"/>
</dbReference>
<evidence type="ECO:0000256" key="6">
    <source>
        <dbReference type="ARBA" id="ARBA00022490"/>
    </source>
</evidence>
<reference evidence="20 21" key="1">
    <citation type="submission" date="2016-11" db="EMBL/GenBank/DDBJ databases">
        <authorList>
            <person name="Jaros S."/>
            <person name="Januszkiewicz K."/>
            <person name="Wedrychowicz H."/>
        </authorList>
    </citation>
    <scope>NUCLEOTIDE SEQUENCE [LARGE SCALE GENOMIC DNA]</scope>
    <source>
        <strain evidence="20 21">GAS86</strain>
    </source>
</reference>
<comment type="similarity">
    <text evidence="4 15">Belongs to the D-alanine--D-alanine ligase family.</text>
</comment>
<dbReference type="GO" id="GO:0005524">
    <property type="term" value="F:ATP binding"/>
    <property type="evidence" value="ECO:0007669"/>
    <property type="project" value="UniProtKB-UniRule"/>
</dbReference>
<name>A0A1N6H9Z5_9BURK</name>
<evidence type="ECO:0000313" key="20">
    <source>
        <dbReference type="EMBL" id="SIO16624.1"/>
    </source>
</evidence>
<feature type="binding site" evidence="17">
    <location>
        <position position="299"/>
    </location>
    <ligand>
        <name>Mg(2+)</name>
        <dbReference type="ChEBI" id="CHEBI:18420"/>
        <label>1</label>
    </ligand>
</feature>
<dbReference type="Proteomes" id="UP000184693">
    <property type="component" value="Unassembled WGS sequence"/>
</dbReference>
<evidence type="ECO:0000256" key="8">
    <source>
        <dbReference type="ARBA" id="ARBA00022741"/>
    </source>
</evidence>
<evidence type="ECO:0000256" key="15">
    <source>
        <dbReference type="HAMAP-Rule" id="MF_00047"/>
    </source>
</evidence>
<dbReference type="UniPathway" id="UPA00219"/>
<comment type="subcellular location">
    <subcellularLocation>
        <location evidence="3 15">Cytoplasm</location>
    </subcellularLocation>
</comment>
<keyword evidence="17" id="KW-0479">Metal-binding</keyword>
<protein>
    <recommendedName>
        <fullName evidence="5 15">D-alanine--D-alanine ligase</fullName>
        <ecNumber evidence="5 15">6.3.2.4</ecNumber>
    </recommendedName>
    <alternativeName>
        <fullName evidence="15">D-Ala-D-Ala ligase</fullName>
    </alternativeName>
    <alternativeName>
        <fullName evidence="15">D-alanylalanine synthetase</fullName>
    </alternativeName>
</protein>
<feature type="active site" evidence="16">
    <location>
        <position position="18"/>
    </location>
</feature>
<dbReference type="InterPro" id="IPR011127">
    <property type="entry name" value="Dala_Dala_lig_N"/>
</dbReference>
<keyword evidence="10 15" id="KW-0133">Cell shape</keyword>
<evidence type="ECO:0000256" key="17">
    <source>
        <dbReference type="PIRSR" id="PIRSR039102-3"/>
    </source>
</evidence>
<evidence type="ECO:0000256" key="4">
    <source>
        <dbReference type="ARBA" id="ARBA00010871"/>
    </source>
</evidence>
<comment type="cofactor">
    <cofactor evidence="17">
        <name>Mg(2+)</name>
        <dbReference type="ChEBI" id="CHEBI:18420"/>
    </cofactor>
    <cofactor evidence="17">
        <name>Mn(2+)</name>
        <dbReference type="ChEBI" id="CHEBI:29035"/>
    </cofactor>
    <text evidence="17">Binds 2 magnesium or manganese ions per subunit.</text>
</comment>
<dbReference type="InterPro" id="IPR011761">
    <property type="entry name" value="ATP-grasp"/>
</dbReference>
<dbReference type="NCBIfam" id="TIGR01205">
    <property type="entry name" value="D_ala_D_alaTIGR"/>
    <property type="match status" value="1"/>
</dbReference>
<dbReference type="GO" id="GO:0005829">
    <property type="term" value="C:cytosol"/>
    <property type="evidence" value="ECO:0007669"/>
    <property type="project" value="TreeGrafter"/>
</dbReference>
<feature type="active site" evidence="16">
    <location>
        <position position="178"/>
    </location>
</feature>
<feature type="binding site" evidence="17">
    <location>
        <position position="286"/>
    </location>
    <ligand>
        <name>Mg(2+)</name>
        <dbReference type="ChEBI" id="CHEBI:18420"/>
        <label>1</label>
    </ligand>
</feature>
<dbReference type="PIRSF" id="PIRSF039102">
    <property type="entry name" value="Ddl/VanB"/>
    <property type="match status" value="1"/>
</dbReference>
<dbReference type="NCBIfam" id="NF002528">
    <property type="entry name" value="PRK01966.1-4"/>
    <property type="match status" value="1"/>
</dbReference>
<dbReference type="Gene3D" id="3.30.470.20">
    <property type="entry name" value="ATP-grasp fold, B domain"/>
    <property type="match status" value="1"/>
</dbReference>
<evidence type="ECO:0000256" key="3">
    <source>
        <dbReference type="ARBA" id="ARBA00004496"/>
    </source>
</evidence>
<dbReference type="PANTHER" id="PTHR23132">
    <property type="entry name" value="D-ALANINE--D-ALANINE LIGASE"/>
    <property type="match status" value="1"/>
</dbReference>
<dbReference type="Gene3D" id="3.40.50.20">
    <property type="match status" value="1"/>
</dbReference>
<keyword evidence="11 15" id="KW-0573">Peptidoglycan synthesis</keyword>
<dbReference type="Pfam" id="PF07478">
    <property type="entry name" value="Dala_Dala_lig_C"/>
    <property type="match status" value="1"/>
</dbReference>
<evidence type="ECO:0000256" key="16">
    <source>
        <dbReference type="PIRSR" id="PIRSR039102-1"/>
    </source>
</evidence>
<feature type="binding site" evidence="17">
    <location>
        <position position="301"/>
    </location>
    <ligand>
        <name>Mg(2+)</name>
        <dbReference type="ChEBI" id="CHEBI:18420"/>
        <label>2</label>
    </ligand>
</feature>
<comment type="cofactor">
    <cofactor evidence="1">
        <name>Mn(2+)</name>
        <dbReference type="ChEBI" id="CHEBI:29035"/>
    </cofactor>
</comment>
<dbReference type="EMBL" id="FSRM01000001">
    <property type="protein sequence ID" value="SIO16624.1"/>
    <property type="molecule type" value="Genomic_DNA"/>
</dbReference>
<dbReference type="InterPro" id="IPR005905">
    <property type="entry name" value="D_ala_D_ala"/>
</dbReference>
<dbReference type="PROSITE" id="PS50975">
    <property type="entry name" value="ATP_GRASP"/>
    <property type="match status" value="1"/>
</dbReference>
<evidence type="ECO:0000313" key="21">
    <source>
        <dbReference type="Proteomes" id="UP000184693"/>
    </source>
</evidence>
<evidence type="ECO:0000256" key="2">
    <source>
        <dbReference type="ARBA" id="ARBA00003921"/>
    </source>
</evidence>
<evidence type="ECO:0000256" key="14">
    <source>
        <dbReference type="ARBA" id="ARBA00047614"/>
    </source>
</evidence>
<dbReference type="AlphaFoldDB" id="A0A1N6H9Z5"/>
<keyword evidence="17" id="KW-0460">Magnesium</keyword>
<dbReference type="EC" id="6.3.2.4" evidence="5 15"/>
<dbReference type="RefSeq" id="WP_074265054.1">
    <property type="nucleotide sequence ID" value="NZ_FSRM01000001.1"/>
</dbReference>
<feature type="active site" evidence="16">
    <location>
        <position position="310"/>
    </location>
</feature>
<dbReference type="HAMAP" id="MF_00047">
    <property type="entry name" value="Dala_Dala_lig"/>
    <property type="match status" value="1"/>
</dbReference>
<feature type="domain" description="ATP-grasp" evidence="19">
    <location>
        <begin position="138"/>
        <end position="332"/>
    </location>
</feature>
<organism evidence="20 21">
    <name type="scientific">Paraburkholderia phenazinium</name>
    <dbReference type="NCBI Taxonomy" id="60549"/>
    <lineage>
        <taxon>Bacteria</taxon>
        <taxon>Pseudomonadati</taxon>
        <taxon>Pseudomonadota</taxon>
        <taxon>Betaproteobacteria</taxon>
        <taxon>Burkholderiales</taxon>
        <taxon>Burkholderiaceae</taxon>
        <taxon>Paraburkholderia</taxon>
    </lineage>
</organism>
<dbReference type="PROSITE" id="PS00843">
    <property type="entry name" value="DALA_DALA_LIGASE_1"/>
    <property type="match status" value="1"/>
</dbReference>
<evidence type="ECO:0000259" key="19">
    <source>
        <dbReference type="PROSITE" id="PS50975"/>
    </source>
</evidence>
<sequence>MQTNPLKIAVLFGGTSEEREVSIASGAQIVRALRESGHEVLAIDTSRGLLTGEDEVRFLNSRVNEAPPASEELALMRSGQTSALQAATLAGVDVVFVALHGGSGEDGTMQAMLDLAELPYTGSGHLGSALAMDKDMAKRLFVSAGIPTPRWLMAPVDAATAGAELGYPLVVKPNSQGSTVGLSVVRSAEQLEPAIALAAAYDSEVMLEQFVAGREITVGILGDEALTVGEIVIDPDAVFDYKAKYQPGAVREIFPADLPEDIAENARALALLAHRTLKLDGYSRSDFRLDSHGVLWCLEVNTLPGMTATSLLPQSAQARGIAFGELCDRICRLAIERHRARK</sequence>
<dbReference type="SUPFAM" id="SSF52440">
    <property type="entry name" value="PreATP-grasp domain"/>
    <property type="match status" value="1"/>
</dbReference>
<evidence type="ECO:0000256" key="11">
    <source>
        <dbReference type="ARBA" id="ARBA00022984"/>
    </source>
</evidence>
<feature type="binding site" evidence="17">
    <location>
        <position position="299"/>
    </location>
    <ligand>
        <name>Mg(2+)</name>
        <dbReference type="ChEBI" id="CHEBI:18420"/>
        <label>2</label>
    </ligand>
</feature>
<evidence type="ECO:0000256" key="10">
    <source>
        <dbReference type="ARBA" id="ARBA00022960"/>
    </source>
</evidence>
<evidence type="ECO:0000256" key="12">
    <source>
        <dbReference type="ARBA" id="ARBA00023211"/>
    </source>
</evidence>
<dbReference type="GO" id="GO:0008716">
    <property type="term" value="F:D-alanine-D-alanine ligase activity"/>
    <property type="evidence" value="ECO:0007669"/>
    <property type="project" value="UniProtKB-UniRule"/>
</dbReference>
<dbReference type="OrthoDB" id="9813261at2"/>
<keyword evidence="12 17" id="KW-0464">Manganese</keyword>
<dbReference type="PROSITE" id="PS00844">
    <property type="entry name" value="DALA_DALA_LIGASE_2"/>
    <property type="match status" value="1"/>
</dbReference>
<comment type="catalytic activity">
    <reaction evidence="14 15">
        <text>2 D-alanine + ATP = D-alanyl-D-alanine + ADP + phosphate + H(+)</text>
        <dbReference type="Rhea" id="RHEA:11224"/>
        <dbReference type="ChEBI" id="CHEBI:15378"/>
        <dbReference type="ChEBI" id="CHEBI:30616"/>
        <dbReference type="ChEBI" id="CHEBI:43474"/>
        <dbReference type="ChEBI" id="CHEBI:57416"/>
        <dbReference type="ChEBI" id="CHEBI:57822"/>
        <dbReference type="ChEBI" id="CHEBI:456216"/>
        <dbReference type="EC" id="6.3.2.4"/>
    </reaction>
</comment>
<evidence type="ECO:0000256" key="7">
    <source>
        <dbReference type="ARBA" id="ARBA00022598"/>
    </source>
</evidence>
<dbReference type="Gene3D" id="3.30.1490.20">
    <property type="entry name" value="ATP-grasp fold, A domain"/>
    <property type="match status" value="1"/>
</dbReference>
<keyword evidence="8 18" id="KW-0547">Nucleotide-binding</keyword>
<keyword evidence="13 15" id="KW-0961">Cell wall biogenesis/degradation</keyword>
<dbReference type="GO" id="GO:0008360">
    <property type="term" value="P:regulation of cell shape"/>
    <property type="evidence" value="ECO:0007669"/>
    <property type="project" value="UniProtKB-KW"/>
</dbReference>
<dbReference type="PANTHER" id="PTHR23132:SF23">
    <property type="entry name" value="D-ALANINE--D-ALANINE LIGASE B"/>
    <property type="match status" value="1"/>
</dbReference>
<keyword evidence="9 18" id="KW-0067">ATP-binding</keyword>
<dbReference type="InterPro" id="IPR011095">
    <property type="entry name" value="Dala_Dala_lig_C"/>
</dbReference>
<dbReference type="GO" id="GO:0071555">
    <property type="term" value="P:cell wall organization"/>
    <property type="evidence" value="ECO:0007669"/>
    <property type="project" value="UniProtKB-KW"/>
</dbReference>
<evidence type="ECO:0000256" key="5">
    <source>
        <dbReference type="ARBA" id="ARBA00012216"/>
    </source>
</evidence>
<dbReference type="InterPro" id="IPR013815">
    <property type="entry name" value="ATP_grasp_subdomain_1"/>
</dbReference>
<comment type="function">
    <text evidence="2 15">Cell wall formation.</text>
</comment>
<proteinExistence type="inferred from homology"/>
<dbReference type="NCBIfam" id="NF002378">
    <property type="entry name" value="PRK01372.1"/>
    <property type="match status" value="1"/>
</dbReference>
<dbReference type="InterPro" id="IPR016185">
    <property type="entry name" value="PreATP-grasp_dom_sf"/>
</dbReference>
<evidence type="ECO:0000256" key="9">
    <source>
        <dbReference type="ARBA" id="ARBA00022840"/>
    </source>
</evidence>
<evidence type="ECO:0000256" key="18">
    <source>
        <dbReference type="PROSITE-ProRule" id="PRU00409"/>
    </source>
</evidence>
<dbReference type="Pfam" id="PF01820">
    <property type="entry name" value="Dala_Dala_lig_N"/>
    <property type="match status" value="1"/>
</dbReference>
<evidence type="ECO:0000256" key="1">
    <source>
        <dbReference type="ARBA" id="ARBA00001936"/>
    </source>
</evidence>
<keyword evidence="7 15" id="KW-0436">Ligase</keyword>
<dbReference type="GO" id="GO:0046872">
    <property type="term" value="F:metal ion binding"/>
    <property type="evidence" value="ECO:0007669"/>
    <property type="project" value="UniProtKB-KW"/>
</dbReference>
<dbReference type="SUPFAM" id="SSF56059">
    <property type="entry name" value="Glutathione synthetase ATP-binding domain-like"/>
    <property type="match status" value="1"/>
</dbReference>
<dbReference type="InterPro" id="IPR000291">
    <property type="entry name" value="D-Ala_lig_Van_CS"/>
</dbReference>
<evidence type="ECO:0000256" key="13">
    <source>
        <dbReference type="ARBA" id="ARBA00023316"/>
    </source>
</evidence>
<gene>
    <name evidence="15" type="primary">ddl</name>
    <name evidence="20" type="ORF">SAMN05444168_3114</name>
</gene>
<accession>A0A1N6H9Z5</accession>